<dbReference type="EMBL" id="RSCL01000054">
    <property type="protein sequence ID" value="RUS93912.1"/>
    <property type="molecule type" value="Genomic_DNA"/>
</dbReference>
<proteinExistence type="predicted"/>
<protein>
    <submittedName>
        <fullName evidence="2">Uncharacterized protein</fullName>
    </submittedName>
</protein>
<evidence type="ECO:0000313" key="2">
    <source>
        <dbReference type="EMBL" id="RUS93912.1"/>
    </source>
</evidence>
<feature type="region of interest" description="Disordered" evidence="1">
    <location>
        <begin position="199"/>
        <end position="228"/>
    </location>
</feature>
<dbReference type="RefSeq" id="WP_127087428.1">
    <property type="nucleotide sequence ID" value="NZ_RSCL01000054.1"/>
</dbReference>
<comment type="caution">
    <text evidence="2">The sequence shown here is derived from an EMBL/GenBank/DDBJ whole genome shotgun (WGS) entry which is preliminary data.</text>
</comment>
<accession>A0A433UJB6</accession>
<dbReference type="OrthoDB" id="518236at2"/>
<dbReference type="AlphaFoldDB" id="A0A433UJB6"/>
<feature type="compositionally biased region" description="Basic and acidic residues" evidence="1">
    <location>
        <begin position="205"/>
        <end position="228"/>
    </location>
</feature>
<evidence type="ECO:0000313" key="3">
    <source>
        <dbReference type="Proteomes" id="UP000271624"/>
    </source>
</evidence>
<dbReference type="Proteomes" id="UP000271624">
    <property type="component" value="Unassembled WGS sequence"/>
</dbReference>
<organism evidence="2 3">
    <name type="scientific">Dulcicalothrix desertica PCC 7102</name>
    <dbReference type="NCBI Taxonomy" id="232991"/>
    <lineage>
        <taxon>Bacteria</taxon>
        <taxon>Bacillati</taxon>
        <taxon>Cyanobacteriota</taxon>
        <taxon>Cyanophyceae</taxon>
        <taxon>Nostocales</taxon>
        <taxon>Calotrichaceae</taxon>
        <taxon>Dulcicalothrix</taxon>
    </lineage>
</organism>
<name>A0A433UJB6_9CYAN</name>
<keyword evidence="3" id="KW-1185">Reference proteome</keyword>
<reference evidence="2" key="2">
    <citation type="journal article" date="2019" name="Genome Biol. Evol.">
        <title>Day and night: Metabolic profiles and evolutionary relationships of six axenic non-marine cyanobacteria.</title>
        <authorList>
            <person name="Will S.E."/>
            <person name="Henke P."/>
            <person name="Boedeker C."/>
            <person name="Huang S."/>
            <person name="Brinkmann H."/>
            <person name="Rohde M."/>
            <person name="Jarek M."/>
            <person name="Friedl T."/>
            <person name="Seufert S."/>
            <person name="Schumacher M."/>
            <person name="Overmann J."/>
            <person name="Neumann-Schaal M."/>
            <person name="Petersen J."/>
        </authorList>
    </citation>
    <scope>NUCLEOTIDE SEQUENCE [LARGE SCALE GENOMIC DNA]</scope>
    <source>
        <strain evidence="2">PCC 7102</strain>
    </source>
</reference>
<sequence>MANKLLNFRCPETLLEAIDKIGQEYYPADNDSGCDRSKTLIDILMAGVEALTNGEVVLQKPGTVKQDVRQVTEADIKAMVEVVVGEKLSHLPVQNSVQTPVQNISNIPTRNEFHDLKEQVNTYKLGLMREIQNRDKSINLLAEQVAELTARLDAAPQSGTVSPEVLETAKEAVLRKWRVAKAPEKKERIEQALDKFIDAISPPEPKPETETKDVAGGETKNNDFKPDSITDIRTNIKKKKPLTAWEEWEEICTDNIIELDELWHEK</sequence>
<reference evidence="2" key="1">
    <citation type="submission" date="2018-12" db="EMBL/GenBank/DDBJ databases">
        <authorList>
            <person name="Will S."/>
            <person name="Neumann-Schaal M."/>
            <person name="Henke P."/>
        </authorList>
    </citation>
    <scope>NUCLEOTIDE SEQUENCE</scope>
    <source>
        <strain evidence="2">PCC 7102</strain>
    </source>
</reference>
<gene>
    <name evidence="2" type="ORF">DSM106972_095110</name>
</gene>
<evidence type="ECO:0000256" key="1">
    <source>
        <dbReference type="SAM" id="MobiDB-lite"/>
    </source>
</evidence>